<dbReference type="OMA" id="IYAPAFH"/>
<evidence type="ECO:0000313" key="3">
    <source>
        <dbReference type="Proteomes" id="UP000005222"/>
    </source>
</evidence>
<dbReference type="GO" id="GO:0005524">
    <property type="term" value="F:ATP binding"/>
    <property type="evidence" value="ECO:0007669"/>
    <property type="project" value="InterPro"/>
</dbReference>
<dbReference type="eggNOG" id="KOG2702">
    <property type="taxonomic scope" value="Eukaryota"/>
</dbReference>
<dbReference type="AlphaFoldDB" id="G8Y3K6"/>
<dbReference type="InParanoid" id="G8Y3K6"/>
<accession>G8Y3K6</accession>
<dbReference type="SUPFAM" id="SSF52540">
    <property type="entry name" value="P-loop containing nucleoside triphosphate hydrolases"/>
    <property type="match status" value="1"/>
</dbReference>
<proteinExistence type="predicted"/>
<dbReference type="InterPro" id="IPR006083">
    <property type="entry name" value="PRK/URK"/>
</dbReference>
<keyword evidence="3" id="KW-1185">Reference proteome</keyword>
<dbReference type="InterPro" id="IPR027417">
    <property type="entry name" value="P-loop_NTPase"/>
</dbReference>
<feature type="domain" description="Phosphoribulokinase/uridine kinase" evidence="1">
    <location>
        <begin position="36"/>
        <end position="180"/>
    </location>
</feature>
<name>G8Y3K6_PICSO</name>
<dbReference type="EMBL" id="FO082047">
    <property type="protein sequence ID" value="CCE85274.1"/>
    <property type="molecule type" value="Genomic_DNA"/>
</dbReference>
<dbReference type="FunCoup" id="G8Y3K6">
    <property type="interactions" value="25"/>
</dbReference>
<dbReference type="PANTHER" id="PTHR10285">
    <property type="entry name" value="URIDINE KINASE"/>
    <property type="match status" value="1"/>
</dbReference>
<dbReference type="STRING" id="559304.G8Y3K6"/>
<protein>
    <submittedName>
        <fullName evidence="2">Piso0_004857 protein</fullName>
    </submittedName>
</protein>
<dbReference type="OrthoDB" id="6362633at2759"/>
<dbReference type="Pfam" id="PF00485">
    <property type="entry name" value="PRK"/>
    <property type="match status" value="1"/>
</dbReference>
<organism evidence="2 3">
    <name type="scientific">Pichia sorbitophila (strain ATCC MYA-4447 / BCRC 22081 / CBS 7064 / NBRC 10061 / NRRL Y-12695)</name>
    <name type="common">Hybrid yeast</name>
    <dbReference type="NCBI Taxonomy" id="559304"/>
    <lineage>
        <taxon>Eukaryota</taxon>
        <taxon>Fungi</taxon>
        <taxon>Dikarya</taxon>
        <taxon>Ascomycota</taxon>
        <taxon>Saccharomycotina</taxon>
        <taxon>Pichiomycetes</taxon>
        <taxon>Debaryomycetaceae</taxon>
        <taxon>Millerozyma</taxon>
    </lineage>
</organism>
<sequence length="229" mass="25588">MNSQVKVNNDDIKKLASRVKNIYKSKNQDGSGCRVLISLAGVPGSGKSKLSDELVKELGDGLRSIVVPQDGFHLYRRELEQLNNAPDAIRRRGAPFTFNASRFVELIKQLADPKSSSAVIRAPSFDHKLKDPVEDDILVAPDVKAVIIEGNYVSLKDPVWTDIEKFMDETWFIYTDLDTTCDRLANRHLEAGIVSTKDEAIKRAQGSDYENSLYILSHSKCTDVCIMTK</sequence>
<evidence type="ECO:0000313" key="2">
    <source>
        <dbReference type="EMBL" id="CCE85274.1"/>
    </source>
</evidence>
<dbReference type="HOGENOM" id="CLU_067202_0_1_1"/>
<gene>
    <name evidence="2" type="primary">Piso0_004857</name>
    <name evidence="2" type="ORF">GNLVRS01_PISO0M02520g</name>
</gene>
<reference evidence="2 3" key="1">
    <citation type="journal article" date="2012" name="G3 (Bethesda)">
        <title>Pichia sorbitophila, an interspecies yeast hybrid reveals early steps of genome resolution following polyploidization.</title>
        <authorList>
            <person name="Leh Louis V."/>
            <person name="Despons L."/>
            <person name="Friedrich A."/>
            <person name="Martin T."/>
            <person name="Durrens P."/>
            <person name="Casaregola S."/>
            <person name="Neuveglise C."/>
            <person name="Fairhead C."/>
            <person name="Marck C."/>
            <person name="Cruz J.A."/>
            <person name="Straub M.L."/>
            <person name="Kugler V."/>
            <person name="Sacerdot C."/>
            <person name="Uzunov Z."/>
            <person name="Thierry A."/>
            <person name="Weiss S."/>
            <person name="Bleykasten C."/>
            <person name="De Montigny J."/>
            <person name="Jacques N."/>
            <person name="Jung P."/>
            <person name="Lemaire M."/>
            <person name="Mallet S."/>
            <person name="Morel G."/>
            <person name="Richard G.F."/>
            <person name="Sarkar A."/>
            <person name="Savel G."/>
            <person name="Schacherer J."/>
            <person name="Seret M.L."/>
            <person name="Talla E."/>
            <person name="Samson G."/>
            <person name="Jubin C."/>
            <person name="Poulain J."/>
            <person name="Vacherie B."/>
            <person name="Barbe V."/>
            <person name="Pelletier E."/>
            <person name="Sherman D.J."/>
            <person name="Westhof E."/>
            <person name="Weissenbach J."/>
            <person name="Baret P.V."/>
            <person name="Wincker P."/>
            <person name="Gaillardin C."/>
            <person name="Dujon B."/>
            <person name="Souciet J.L."/>
        </authorList>
    </citation>
    <scope>NUCLEOTIDE SEQUENCE [LARGE SCALE GENOMIC DNA]</scope>
    <source>
        <strain evidence="3">ATCC MYA-4447 / BCRC 22081 / CBS 7064 / NBRC 10061 / NRRL Y-12695</strain>
    </source>
</reference>
<dbReference type="GO" id="GO:0016301">
    <property type="term" value="F:kinase activity"/>
    <property type="evidence" value="ECO:0007669"/>
    <property type="project" value="InterPro"/>
</dbReference>
<dbReference type="Gene3D" id="3.40.50.300">
    <property type="entry name" value="P-loop containing nucleotide triphosphate hydrolases"/>
    <property type="match status" value="2"/>
</dbReference>
<evidence type="ECO:0000259" key="1">
    <source>
        <dbReference type="Pfam" id="PF00485"/>
    </source>
</evidence>
<dbReference type="Proteomes" id="UP000005222">
    <property type="component" value="Chromosome M"/>
</dbReference>